<feature type="compositionally biased region" description="Basic and acidic residues" evidence="1">
    <location>
        <begin position="455"/>
        <end position="465"/>
    </location>
</feature>
<dbReference type="AlphaFoldDB" id="R0K9D1"/>
<accession>R0K9D1</accession>
<proteinExistence type="predicted"/>
<dbReference type="EMBL" id="KB908504">
    <property type="protein sequence ID" value="EOA89588.1"/>
    <property type="molecule type" value="Genomic_DNA"/>
</dbReference>
<dbReference type="Gene3D" id="3.40.50.1460">
    <property type="match status" value="1"/>
</dbReference>
<evidence type="ECO:0000313" key="2">
    <source>
        <dbReference type="EMBL" id="EOA89588.1"/>
    </source>
</evidence>
<evidence type="ECO:0000256" key="1">
    <source>
        <dbReference type="SAM" id="MobiDB-lite"/>
    </source>
</evidence>
<dbReference type="eggNOG" id="ENOG502SNTS">
    <property type="taxonomic scope" value="Eukaryota"/>
</dbReference>
<organism evidence="2 3">
    <name type="scientific">Exserohilum turcicum (strain 28A)</name>
    <name type="common">Northern leaf blight fungus</name>
    <name type="synonym">Setosphaeria turcica</name>
    <dbReference type="NCBI Taxonomy" id="671987"/>
    <lineage>
        <taxon>Eukaryota</taxon>
        <taxon>Fungi</taxon>
        <taxon>Dikarya</taxon>
        <taxon>Ascomycota</taxon>
        <taxon>Pezizomycotina</taxon>
        <taxon>Dothideomycetes</taxon>
        <taxon>Pleosporomycetidae</taxon>
        <taxon>Pleosporales</taxon>
        <taxon>Pleosporineae</taxon>
        <taxon>Pleosporaceae</taxon>
        <taxon>Exserohilum</taxon>
    </lineage>
</organism>
<name>R0K9D1_EXST2</name>
<reference evidence="2 3" key="1">
    <citation type="journal article" date="2012" name="PLoS Pathog.">
        <title>Diverse lifestyles and strategies of plant pathogenesis encoded in the genomes of eighteen Dothideomycetes fungi.</title>
        <authorList>
            <person name="Ohm R.A."/>
            <person name="Feau N."/>
            <person name="Henrissat B."/>
            <person name="Schoch C.L."/>
            <person name="Horwitz B.A."/>
            <person name="Barry K.W."/>
            <person name="Condon B.J."/>
            <person name="Copeland A.C."/>
            <person name="Dhillon B."/>
            <person name="Glaser F."/>
            <person name="Hesse C.N."/>
            <person name="Kosti I."/>
            <person name="LaButti K."/>
            <person name="Lindquist E.A."/>
            <person name="Lucas S."/>
            <person name="Salamov A.A."/>
            <person name="Bradshaw R.E."/>
            <person name="Ciuffetti L."/>
            <person name="Hamelin R.C."/>
            <person name="Kema G.H.J."/>
            <person name="Lawrence C."/>
            <person name="Scott J.A."/>
            <person name="Spatafora J.W."/>
            <person name="Turgeon B.G."/>
            <person name="de Wit P.J.G.M."/>
            <person name="Zhong S."/>
            <person name="Goodwin S.B."/>
            <person name="Grigoriev I.V."/>
        </authorList>
    </citation>
    <scope>NUCLEOTIDE SEQUENCE [LARGE SCALE GENOMIC DNA]</scope>
    <source>
        <strain evidence="3">28A</strain>
    </source>
</reference>
<evidence type="ECO:0000313" key="3">
    <source>
        <dbReference type="Proteomes" id="UP000016935"/>
    </source>
</evidence>
<reference evidence="2 3" key="2">
    <citation type="journal article" date="2013" name="PLoS Genet.">
        <title>Comparative genome structure, secondary metabolite, and effector coding capacity across Cochliobolus pathogens.</title>
        <authorList>
            <person name="Condon B.J."/>
            <person name="Leng Y."/>
            <person name="Wu D."/>
            <person name="Bushley K.E."/>
            <person name="Ohm R.A."/>
            <person name="Otillar R."/>
            <person name="Martin J."/>
            <person name="Schackwitz W."/>
            <person name="Grimwood J."/>
            <person name="MohdZainudin N."/>
            <person name="Xue C."/>
            <person name="Wang R."/>
            <person name="Manning V.A."/>
            <person name="Dhillon B."/>
            <person name="Tu Z.J."/>
            <person name="Steffenson B.J."/>
            <person name="Salamov A."/>
            <person name="Sun H."/>
            <person name="Lowry S."/>
            <person name="LaButti K."/>
            <person name="Han J."/>
            <person name="Copeland A."/>
            <person name="Lindquist E."/>
            <person name="Barry K."/>
            <person name="Schmutz J."/>
            <person name="Baker S.E."/>
            <person name="Ciuffetti L.M."/>
            <person name="Grigoriev I.V."/>
            <person name="Zhong S."/>
            <person name="Turgeon B.G."/>
        </authorList>
    </citation>
    <scope>NUCLEOTIDE SEQUENCE [LARGE SCALE GENOMIC DNA]</scope>
    <source>
        <strain evidence="3">28A</strain>
    </source>
</reference>
<feature type="region of interest" description="Disordered" evidence="1">
    <location>
        <begin position="421"/>
        <end position="492"/>
    </location>
</feature>
<keyword evidence="3" id="KW-1185">Reference proteome</keyword>
<dbReference type="HOGENOM" id="CLU_557750_0_0_1"/>
<dbReference type="Proteomes" id="UP000016935">
    <property type="component" value="Unassembled WGS sequence"/>
</dbReference>
<dbReference type="GeneID" id="19400176"/>
<dbReference type="RefSeq" id="XP_008022572.1">
    <property type="nucleotide sequence ID" value="XM_008024381.1"/>
</dbReference>
<dbReference type="OrthoDB" id="4760831at2759"/>
<protein>
    <submittedName>
        <fullName evidence="2">Uncharacterized protein</fullName>
    </submittedName>
</protein>
<gene>
    <name evidence="2" type="ORF">SETTUDRAFT_167440</name>
</gene>
<sequence length="492" mass="54946">MALSDLSARVADAVVADMAPRVVNPYPNKVIHADIRIQSIDDELGQDGSLAPGEGRPVESVASAGDVDYQEKAAEMQTWWAEAIARNMDLPEGYSHVAVLIIKWADQLDELKTGDEARELDALFRDSFNYTTTIVELNVGKKPQHQLDSYVSDFICRHDGPDNLLIVYYTGHGVFNEARKCLELTGSLASNALLHDRALGRNARATWNKAEDLLRHEDVEGDVLTILDTCYSSNFVKSTKDGHKRFELLSACAIDQTTEAPGKNSYTRALIDALKELLNEDGEGPISTFRLYQRVNMDPRRKDTPSQIWSRGKSAHHSEQHIFLAPLKLAKPHALHPPGWRSKPKGYLTLRFGLRDPTLNQQQIEFMTKALSKAFANKALMGLRKIEWVDMESAPPISQFEHIASIVRVVAQWKKAVVKRKEARQSQQTSQSSRGHSALPQIHVEPANALHKRARAEEDANDLPHAKRSYLDISHPPPSPPVSESSRIGEDL</sequence>